<dbReference type="Gene3D" id="2.40.50.140">
    <property type="entry name" value="Nucleic acid-binding proteins"/>
    <property type="match status" value="1"/>
</dbReference>
<keyword evidence="1" id="KW-0812">Transmembrane</keyword>
<dbReference type="InterPro" id="IPR012340">
    <property type="entry name" value="NA-bd_OB-fold"/>
</dbReference>
<feature type="transmembrane region" description="Helical" evidence="1">
    <location>
        <begin position="24"/>
        <end position="48"/>
    </location>
</feature>
<dbReference type="KEGG" id="elut:CKA38_00310"/>
<keyword evidence="1" id="KW-0472">Membrane</keyword>
<name>A0A2U8DZ56_9BACT</name>
<reference evidence="2 3" key="1">
    <citation type="journal article" date="2018" name="Syst. Appl. Microbiol.">
        <title>Ereboglobus luteus gen. nov. sp. nov. from cockroach guts, and new insights into the oxygen relationship of the genera Opitutus and Didymococcus (Verrucomicrobia: Opitutaceae).</title>
        <authorList>
            <person name="Tegtmeier D."/>
            <person name="Belitz A."/>
            <person name="Radek R."/>
            <person name="Heimerl T."/>
            <person name="Brune A."/>
        </authorList>
    </citation>
    <scope>NUCLEOTIDE SEQUENCE [LARGE SCALE GENOMIC DNA]</scope>
    <source>
        <strain evidence="2 3">Ho45</strain>
    </source>
</reference>
<accession>A0A2U8DZ56</accession>
<gene>
    <name evidence="2" type="ORF">CKA38_00310</name>
</gene>
<organism evidence="2 3">
    <name type="scientific">Ereboglobus luteus</name>
    <dbReference type="NCBI Taxonomy" id="1796921"/>
    <lineage>
        <taxon>Bacteria</taxon>
        <taxon>Pseudomonadati</taxon>
        <taxon>Verrucomicrobiota</taxon>
        <taxon>Opitutia</taxon>
        <taxon>Opitutales</taxon>
        <taxon>Opitutaceae</taxon>
        <taxon>Ereboglobus</taxon>
    </lineage>
</organism>
<feature type="transmembrane region" description="Helical" evidence="1">
    <location>
        <begin position="60"/>
        <end position="80"/>
    </location>
</feature>
<feature type="transmembrane region" description="Helical" evidence="1">
    <location>
        <begin position="92"/>
        <end position="113"/>
    </location>
</feature>
<evidence type="ECO:0000256" key="1">
    <source>
        <dbReference type="SAM" id="Phobius"/>
    </source>
</evidence>
<dbReference type="OrthoDB" id="195363at2"/>
<keyword evidence="3" id="KW-1185">Reference proteome</keyword>
<dbReference type="RefSeq" id="WP_108823714.1">
    <property type="nucleotide sequence ID" value="NZ_CP023004.1"/>
</dbReference>
<protein>
    <recommendedName>
        <fullName evidence="4">NfeD-like C-terminal domain-containing protein</fullName>
    </recommendedName>
</protein>
<dbReference type="Proteomes" id="UP000244896">
    <property type="component" value="Chromosome"/>
</dbReference>
<evidence type="ECO:0008006" key="4">
    <source>
        <dbReference type="Google" id="ProtNLM"/>
    </source>
</evidence>
<evidence type="ECO:0000313" key="2">
    <source>
        <dbReference type="EMBL" id="AWI07906.1"/>
    </source>
</evidence>
<evidence type="ECO:0000313" key="3">
    <source>
        <dbReference type="Proteomes" id="UP000244896"/>
    </source>
</evidence>
<proteinExistence type="predicted"/>
<dbReference type="AlphaFoldDB" id="A0A2U8DZ56"/>
<sequence>MAYPTILASFLTDWWGALSLAKQIFYGIAIFAAFLVIVMAVVSMFGIGDDAELDADVADGGGSLFSVKPIIGFLFAFGWAGGASLSSGLSVLVASVIALAAGGAVMLGIVWILRATQRLKVDGTLKKEDAIGKIATVYVTIPPESQSGGQIIVPLDGRTITLGALQKGAAPIPSDAKVKVTALIDSHTALVEPI</sequence>
<dbReference type="EMBL" id="CP023004">
    <property type="protein sequence ID" value="AWI07906.1"/>
    <property type="molecule type" value="Genomic_DNA"/>
</dbReference>
<keyword evidence="1" id="KW-1133">Transmembrane helix</keyword>